<proteinExistence type="predicted"/>
<comment type="caution">
    <text evidence="5">The sequence shown here is derived from an EMBL/GenBank/DDBJ whole genome shotgun (WGS) entry which is preliminary data.</text>
</comment>
<gene>
    <name evidence="5" type="ORF">Q8A70_08415</name>
</gene>
<evidence type="ECO:0000259" key="4">
    <source>
        <dbReference type="Pfam" id="PF04536"/>
    </source>
</evidence>
<accession>A0ABU0YLU1</accession>
<feature type="transmembrane region" description="Helical" evidence="2">
    <location>
        <begin position="179"/>
        <end position="201"/>
    </location>
</feature>
<keyword evidence="2" id="KW-0472">Membrane</keyword>
<keyword evidence="3" id="KW-0732">Signal</keyword>
<feature type="compositionally biased region" description="Gly residues" evidence="1">
    <location>
        <begin position="238"/>
        <end position="262"/>
    </location>
</feature>
<keyword evidence="2" id="KW-1133">Transmembrane helix</keyword>
<reference evidence="6" key="1">
    <citation type="submission" date="2023-08" db="EMBL/GenBank/DDBJ databases">
        <title>Rhodospirillaceae gen. nov., a novel taxon isolated from the Yangtze River Yuezi River estuary sludge.</title>
        <authorList>
            <person name="Ruan L."/>
        </authorList>
    </citation>
    <scope>NUCLEOTIDE SEQUENCE [LARGE SCALE GENOMIC DNA]</scope>
    <source>
        <strain evidence="6">R-7</strain>
    </source>
</reference>
<sequence>MVTVRSIAVGLVLLLGMVAQAWADPSIPPLTGRVVDLAHILDQRTVDSLTRQLADHEATTTNQVVVVTLPGLQGYTIEQWGRALLNGWGIGQRDKNNGVVLVVAPNDRRLRIEVGYGLEEALSASAATNIVEAEIVPRFKRSDMTGGITAGVNAILQTIAGTYRPLPAVERSNIEQKDIWRYAPFVVFPLIFIAVVLINVTRGGGSGRRGRYYDNSYNNYGNGPIWNNDRGPRSSGFSRGGGGGGFSGGGGSGGGGGASGRW</sequence>
<dbReference type="EMBL" id="JAUYVI010000003">
    <property type="protein sequence ID" value="MDQ7247688.1"/>
    <property type="molecule type" value="Genomic_DNA"/>
</dbReference>
<feature type="signal peptide" evidence="3">
    <location>
        <begin position="1"/>
        <end position="23"/>
    </location>
</feature>
<dbReference type="Proteomes" id="UP001230156">
    <property type="component" value="Unassembled WGS sequence"/>
</dbReference>
<evidence type="ECO:0000313" key="5">
    <source>
        <dbReference type="EMBL" id="MDQ7247688.1"/>
    </source>
</evidence>
<feature type="region of interest" description="Disordered" evidence="1">
    <location>
        <begin position="224"/>
        <end position="262"/>
    </location>
</feature>
<keyword evidence="2" id="KW-0812">Transmembrane</keyword>
<dbReference type="Gene3D" id="3.10.310.50">
    <property type="match status" value="1"/>
</dbReference>
<feature type="domain" description="TPM" evidence="4">
    <location>
        <begin position="34"/>
        <end position="157"/>
    </location>
</feature>
<dbReference type="InterPro" id="IPR007621">
    <property type="entry name" value="TPM_dom"/>
</dbReference>
<evidence type="ECO:0000256" key="3">
    <source>
        <dbReference type="SAM" id="SignalP"/>
    </source>
</evidence>
<feature type="chain" id="PRO_5047061915" evidence="3">
    <location>
        <begin position="24"/>
        <end position="262"/>
    </location>
</feature>
<name>A0ABU0YLU1_9PROT</name>
<dbReference type="PANTHER" id="PTHR30373">
    <property type="entry name" value="UPF0603 PROTEIN YGCG"/>
    <property type="match status" value="1"/>
</dbReference>
<dbReference type="PANTHER" id="PTHR30373:SF2">
    <property type="entry name" value="UPF0603 PROTEIN YGCG"/>
    <property type="match status" value="1"/>
</dbReference>
<evidence type="ECO:0000313" key="6">
    <source>
        <dbReference type="Proteomes" id="UP001230156"/>
    </source>
</evidence>
<keyword evidence="6" id="KW-1185">Reference proteome</keyword>
<protein>
    <submittedName>
        <fullName evidence="5">TPM domain-containing protein</fullName>
    </submittedName>
</protein>
<evidence type="ECO:0000256" key="1">
    <source>
        <dbReference type="SAM" id="MobiDB-lite"/>
    </source>
</evidence>
<dbReference type="Pfam" id="PF04536">
    <property type="entry name" value="TPM_phosphatase"/>
    <property type="match status" value="1"/>
</dbReference>
<evidence type="ECO:0000256" key="2">
    <source>
        <dbReference type="SAM" id="Phobius"/>
    </source>
</evidence>
<organism evidence="5 6">
    <name type="scientific">Dongia sedimenti</name>
    <dbReference type="NCBI Taxonomy" id="3064282"/>
    <lineage>
        <taxon>Bacteria</taxon>
        <taxon>Pseudomonadati</taxon>
        <taxon>Pseudomonadota</taxon>
        <taxon>Alphaproteobacteria</taxon>
        <taxon>Rhodospirillales</taxon>
        <taxon>Dongiaceae</taxon>
        <taxon>Dongia</taxon>
    </lineage>
</organism>
<dbReference type="RefSeq" id="WP_379955123.1">
    <property type="nucleotide sequence ID" value="NZ_JAUYVI010000003.1"/>
</dbReference>